<dbReference type="InterPro" id="IPR001138">
    <property type="entry name" value="Zn2Cys6_DnaBD"/>
</dbReference>
<reference evidence="9" key="1">
    <citation type="submission" date="2016-05" db="EMBL/GenBank/DDBJ databases">
        <title>Comparative genomics of biotechnologically important yeasts.</title>
        <authorList>
            <consortium name="DOE Joint Genome Institute"/>
            <person name="Riley R."/>
            <person name="Haridas S."/>
            <person name="Wolfe K.H."/>
            <person name="Lopes M.R."/>
            <person name="Hittinger C.T."/>
            <person name="Goker M."/>
            <person name="Salamov A."/>
            <person name="Wisecaver J."/>
            <person name="Long T.M."/>
            <person name="Aerts A.L."/>
            <person name="Barry K."/>
            <person name="Choi C."/>
            <person name="Clum A."/>
            <person name="Coughlan A.Y."/>
            <person name="Deshpande S."/>
            <person name="Douglass A.P."/>
            <person name="Hanson S.J."/>
            <person name="Klenk H.-P."/>
            <person name="Labutti K."/>
            <person name="Lapidus A."/>
            <person name="Lindquist E."/>
            <person name="Lipzen A."/>
            <person name="Meier-Kolthoff J.P."/>
            <person name="Ohm R.A."/>
            <person name="Otillar R.P."/>
            <person name="Pangilinan J."/>
            <person name="Peng Y."/>
            <person name="Rokas A."/>
            <person name="Rosa C.A."/>
            <person name="Scheuner C."/>
            <person name="Sibirny A.A."/>
            <person name="Slot J.C."/>
            <person name="Stielow J.B."/>
            <person name="Sun H."/>
            <person name="Kurtzman C.P."/>
            <person name="Blackwell M."/>
            <person name="Grigoriev I.V."/>
            <person name="Jeffries T.W."/>
        </authorList>
    </citation>
    <scope>NUCLEOTIDE SEQUENCE [LARGE SCALE GENOMIC DNA]</scope>
    <source>
        <strain evidence="9">NRRL Y-2460</strain>
    </source>
</reference>
<evidence type="ECO:0000313" key="8">
    <source>
        <dbReference type="EMBL" id="ODV95414.1"/>
    </source>
</evidence>
<dbReference type="PROSITE" id="PS00463">
    <property type="entry name" value="ZN2_CY6_FUNGAL_1"/>
    <property type="match status" value="1"/>
</dbReference>
<evidence type="ECO:0000313" key="9">
    <source>
        <dbReference type="Proteomes" id="UP000094236"/>
    </source>
</evidence>
<protein>
    <recommendedName>
        <fullName evidence="7">Zn(2)-C6 fungal-type domain-containing protein</fullName>
    </recommendedName>
</protein>
<evidence type="ECO:0000256" key="2">
    <source>
        <dbReference type="ARBA" id="ARBA00023015"/>
    </source>
</evidence>
<evidence type="ECO:0000259" key="7">
    <source>
        <dbReference type="PROSITE" id="PS50048"/>
    </source>
</evidence>
<dbReference type="STRING" id="669874.A0A1E4TUK1"/>
<dbReference type="GO" id="GO:0045944">
    <property type="term" value="P:positive regulation of transcription by RNA polymerase II"/>
    <property type="evidence" value="ECO:0007669"/>
    <property type="project" value="TreeGrafter"/>
</dbReference>
<dbReference type="PROSITE" id="PS50048">
    <property type="entry name" value="ZN2_CY6_FUNGAL_2"/>
    <property type="match status" value="1"/>
</dbReference>
<dbReference type="Pfam" id="PF04082">
    <property type="entry name" value="Fungal_trans"/>
    <property type="match status" value="1"/>
</dbReference>
<dbReference type="SUPFAM" id="SSF57701">
    <property type="entry name" value="Zn2/Cys6 DNA-binding domain"/>
    <property type="match status" value="1"/>
</dbReference>
<dbReference type="CDD" id="cd12148">
    <property type="entry name" value="fungal_TF_MHR"/>
    <property type="match status" value="1"/>
</dbReference>
<evidence type="ECO:0000256" key="1">
    <source>
        <dbReference type="ARBA" id="ARBA00022723"/>
    </source>
</evidence>
<keyword evidence="5" id="KW-0539">Nucleus</keyword>
<evidence type="ECO:0000256" key="4">
    <source>
        <dbReference type="ARBA" id="ARBA00023163"/>
    </source>
</evidence>
<dbReference type="Proteomes" id="UP000094236">
    <property type="component" value="Unassembled WGS sequence"/>
</dbReference>
<feature type="compositionally biased region" description="Polar residues" evidence="6">
    <location>
        <begin position="885"/>
        <end position="924"/>
    </location>
</feature>
<evidence type="ECO:0000256" key="5">
    <source>
        <dbReference type="ARBA" id="ARBA00023242"/>
    </source>
</evidence>
<feature type="region of interest" description="Disordered" evidence="6">
    <location>
        <begin position="885"/>
        <end position="950"/>
    </location>
</feature>
<proteinExistence type="predicted"/>
<dbReference type="AlphaFoldDB" id="A0A1E4TUK1"/>
<accession>A0A1E4TUK1</accession>
<keyword evidence="4" id="KW-0804">Transcription</keyword>
<dbReference type="InterPro" id="IPR007219">
    <property type="entry name" value="XnlR_reg_dom"/>
</dbReference>
<name>A0A1E4TUK1_PACTA</name>
<dbReference type="Pfam" id="PF00172">
    <property type="entry name" value="Zn_clus"/>
    <property type="match status" value="1"/>
</dbReference>
<dbReference type="Gene3D" id="4.10.240.10">
    <property type="entry name" value="Zn(2)-C6 fungal-type DNA-binding domain"/>
    <property type="match status" value="1"/>
</dbReference>
<dbReference type="PANTHER" id="PTHR31069:SF12">
    <property type="entry name" value="TRANSCRIPTION FACTOR DOMAIN-CONTAINING PROTEIN"/>
    <property type="match status" value="1"/>
</dbReference>
<feature type="domain" description="Zn(2)-C6 fungal-type" evidence="7">
    <location>
        <begin position="31"/>
        <end position="61"/>
    </location>
</feature>
<sequence>MPESKRRSSSSSSTSSILDLAKQKRHRVAVVCLNCRKKKIKCDKSKPDCNNCVKSNIKCQYQDVTWASSTVVDPKGNVSSSNDYSYQNVFSLSDKYILNDSDKDMQVNNIDKAITFEQQNRTTIHNNYTKKISLNINQNLLENHPQIDANETIDFYENAYSNFAKYEALSREGPFSWALIETSNLLPKDTISDDKDIDFTQKFEQIHLRPRYKNFPSQQLIDLILYNMPKKKLLWLLIDHFFKTLYIMMPYLDMDFFLKEVCRLLDSNSNDLVDQRFMKINISKKSDYLTVALLFIILRFSFISVSDNTESNSYIVNNPISAQLISVAKVLISEFKIFDETSFELLQAYLYLRLYNHYSPECGDNTGGADSPIFHGTLLSMAVSLGFHRDPGDIAIFKHNKALCNLRRRVWFCLILGDLYQTVSLGNQTVSTFNLCNVKLPEISPEDTELNQKINSCFREYCEDYHVISDIISQIADLNKKIKVIDVIKNIAILDGLRTENYKSMKEFVQDEPKDHSSATILRRLIRLIRYSFCNSFCFTLEYNIFLHYENSPEGKKKYKKICQYYLSKMLKRSLESITNLPNLLTSISKYFRYGINIVQLPAILLALRKAVQLQNSFSLRCQHLIKVLELKGNADKIELINYLKLIIRSISLKIEYYLSSLNNACDTYYYAWRMKRPHMLFWLVSKQDFYVIKDSTIALTDLDADTYKKYGINVSQDSILEDMTLEDFKNLFPISNEEMEKIQRHEKYENNGDVLGRMQSQYTKEDKSPRIENLLNDPNNGHPKRTGLVDSSLSFMMNLMDSNIDHTWIKMYYGSSTGATATTPNAATAATTATTATVTTATTPTAATTTNTTNTTTNNKSADAVNYDQKASSGFYANTQFFNYKTGNNNNDDHSQPAQQSFSAPYVGPNSQPNLGQQSCQRYPQSPEQPQQQPQQQHHYQIQPQPHQAQSAFYHQGNGYSHATRKGEDVTTTNNNFTPDTNFDQFFNLIGTAGFNTLDDMFGNIEFSDN</sequence>
<keyword evidence="1" id="KW-0479">Metal-binding</keyword>
<evidence type="ECO:0000256" key="3">
    <source>
        <dbReference type="ARBA" id="ARBA00023125"/>
    </source>
</evidence>
<dbReference type="GO" id="GO:0008270">
    <property type="term" value="F:zinc ion binding"/>
    <property type="evidence" value="ECO:0007669"/>
    <property type="project" value="InterPro"/>
</dbReference>
<dbReference type="GO" id="GO:0006351">
    <property type="term" value="P:DNA-templated transcription"/>
    <property type="evidence" value="ECO:0007669"/>
    <property type="project" value="InterPro"/>
</dbReference>
<gene>
    <name evidence="8" type="ORF">PACTADRAFT_3115</name>
</gene>
<dbReference type="OrthoDB" id="2943660at2759"/>
<keyword evidence="9" id="KW-1185">Reference proteome</keyword>
<dbReference type="GO" id="GO:0005634">
    <property type="term" value="C:nucleus"/>
    <property type="evidence" value="ECO:0007669"/>
    <property type="project" value="TreeGrafter"/>
</dbReference>
<feature type="compositionally biased region" description="Low complexity" evidence="6">
    <location>
        <begin position="925"/>
        <end position="950"/>
    </location>
</feature>
<dbReference type="GO" id="GO:0000981">
    <property type="term" value="F:DNA-binding transcription factor activity, RNA polymerase II-specific"/>
    <property type="evidence" value="ECO:0007669"/>
    <property type="project" value="InterPro"/>
</dbReference>
<dbReference type="SMART" id="SM00066">
    <property type="entry name" value="GAL4"/>
    <property type="match status" value="1"/>
</dbReference>
<dbReference type="InterPro" id="IPR036864">
    <property type="entry name" value="Zn2-C6_fun-type_DNA-bd_sf"/>
</dbReference>
<keyword evidence="2" id="KW-0805">Transcription regulation</keyword>
<evidence type="ECO:0000256" key="6">
    <source>
        <dbReference type="SAM" id="MobiDB-lite"/>
    </source>
</evidence>
<dbReference type="InterPro" id="IPR050675">
    <property type="entry name" value="OAF3"/>
</dbReference>
<organism evidence="8 9">
    <name type="scientific">Pachysolen tannophilus NRRL Y-2460</name>
    <dbReference type="NCBI Taxonomy" id="669874"/>
    <lineage>
        <taxon>Eukaryota</taxon>
        <taxon>Fungi</taxon>
        <taxon>Dikarya</taxon>
        <taxon>Ascomycota</taxon>
        <taxon>Saccharomycotina</taxon>
        <taxon>Pichiomycetes</taxon>
        <taxon>Pachysolenaceae</taxon>
        <taxon>Pachysolen</taxon>
    </lineage>
</organism>
<feature type="region of interest" description="Disordered" evidence="6">
    <location>
        <begin position="1"/>
        <end position="20"/>
    </location>
</feature>
<keyword evidence="3" id="KW-0238">DNA-binding</keyword>
<dbReference type="PANTHER" id="PTHR31069">
    <property type="entry name" value="OLEATE-ACTIVATED TRANSCRIPTION FACTOR 1-RELATED"/>
    <property type="match status" value="1"/>
</dbReference>
<dbReference type="GO" id="GO:0000978">
    <property type="term" value="F:RNA polymerase II cis-regulatory region sequence-specific DNA binding"/>
    <property type="evidence" value="ECO:0007669"/>
    <property type="project" value="TreeGrafter"/>
</dbReference>
<dbReference type="EMBL" id="KV454014">
    <property type="protein sequence ID" value="ODV95414.1"/>
    <property type="molecule type" value="Genomic_DNA"/>
</dbReference>